<protein>
    <submittedName>
        <fullName evidence="7">MFS transporter</fullName>
    </submittedName>
</protein>
<comment type="subcellular location">
    <subcellularLocation>
        <location evidence="1">Cell membrane</location>
        <topology evidence="1">Multi-pass membrane protein</topology>
    </subcellularLocation>
</comment>
<evidence type="ECO:0000256" key="3">
    <source>
        <dbReference type="ARBA" id="ARBA00022692"/>
    </source>
</evidence>
<keyword evidence="3 6" id="KW-0812">Transmembrane</keyword>
<dbReference type="RefSeq" id="WP_219081994.1">
    <property type="nucleotide sequence ID" value="NZ_CP079216.1"/>
</dbReference>
<dbReference type="Pfam" id="PF07690">
    <property type="entry name" value="MFS_1"/>
    <property type="match status" value="1"/>
</dbReference>
<organism evidence="7 8">
    <name type="scientific">Tessaracoccus palaemonis</name>
    <dbReference type="NCBI Taxonomy" id="2829499"/>
    <lineage>
        <taxon>Bacteria</taxon>
        <taxon>Bacillati</taxon>
        <taxon>Actinomycetota</taxon>
        <taxon>Actinomycetes</taxon>
        <taxon>Propionibacteriales</taxon>
        <taxon>Propionibacteriaceae</taxon>
        <taxon>Tessaracoccus</taxon>
    </lineage>
</organism>
<feature type="transmembrane region" description="Helical" evidence="6">
    <location>
        <begin position="46"/>
        <end position="71"/>
    </location>
</feature>
<evidence type="ECO:0000313" key="7">
    <source>
        <dbReference type="EMBL" id="QXT62786.1"/>
    </source>
</evidence>
<dbReference type="CDD" id="cd06173">
    <property type="entry name" value="MFS_MefA_like"/>
    <property type="match status" value="1"/>
</dbReference>
<dbReference type="Proteomes" id="UP000824504">
    <property type="component" value="Chromosome"/>
</dbReference>
<evidence type="ECO:0000256" key="4">
    <source>
        <dbReference type="ARBA" id="ARBA00022989"/>
    </source>
</evidence>
<keyword evidence="2" id="KW-1003">Cell membrane</keyword>
<feature type="transmembrane region" description="Helical" evidence="6">
    <location>
        <begin position="290"/>
        <end position="309"/>
    </location>
</feature>
<dbReference type="EMBL" id="CP079216">
    <property type="protein sequence ID" value="QXT62786.1"/>
    <property type="molecule type" value="Genomic_DNA"/>
</dbReference>
<dbReference type="InterPro" id="IPR011701">
    <property type="entry name" value="MFS"/>
</dbReference>
<evidence type="ECO:0000313" key="8">
    <source>
        <dbReference type="Proteomes" id="UP000824504"/>
    </source>
</evidence>
<proteinExistence type="predicted"/>
<dbReference type="PANTHER" id="PTHR23513">
    <property type="entry name" value="INTEGRAL MEMBRANE EFFLUX PROTEIN-RELATED"/>
    <property type="match status" value="1"/>
</dbReference>
<feature type="transmembrane region" description="Helical" evidence="6">
    <location>
        <begin position="12"/>
        <end position="34"/>
    </location>
</feature>
<feature type="transmembrane region" description="Helical" evidence="6">
    <location>
        <begin position="228"/>
        <end position="253"/>
    </location>
</feature>
<keyword evidence="4 6" id="KW-1133">Transmembrane helix</keyword>
<feature type="transmembrane region" description="Helical" evidence="6">
    <location>
        <begin position="380"/>
        <end position="404"/>
    </location>
</feature>
<feature type="transmembrane region" description="Helical" evidence="6">
    <location>
        <begin position="354"/>
        <end position="374"/>
    </location>
</feature>
<evidence type="ECO:0000256" key="6">
    <source>
        <dbReference type="SAM" id="Phobius"/>
    </source>
</evidence>
<accession>A0ABX8SHI5</accession>
<gene>
    <name evidence="7" type="ORF">KDB89_13810</name>
</gene>
<keyword evidence="5 6" id="KW-0472">Membrane</keyword>
<feature type="transmembrane region" description="Helical" evidence="6">
    <location>
        <begin position="83"/>
        <end position="108"/>
    </location>
</feature>
<keyword evidence="8" id="KW-1185">Reference proteome</keyword>
<feature type="transmembrane region" description="Helical" evidence="6">
    <location>
        <begin position="315"/>
        <end position="333"/>
    </location>
</feature>
<feature type="transmembrane region" description="Helical" evidence="6">
    <location>
        <begin position="167"/>
        <end position="187"/>
    </location>
</feature>
<reference evidence="7 8" key="1">
    <citation type="submission" date="2021-07" db="EMBL/GenBank/DDBJ databases">
        <title>complete genome sequencing of Tessaracoccus sp.J1M15.</title>
        <authorList>
            <person name="Bae J.-W."/>
            <person name="Kim D.-y."/>
        </authorList>
    </citation>
    <scope>NUCLEOTIDE SEQUENCE [LARGE SCALE GENOMIC DNA]</scope>
    <source>
        <strain evidence="7 8">J1M15</strain>
    </source>
</reference>
<sequence>MLRVLRVRAFRRLYGAQIVALLGTGLATVALGLLAFELAGDHAGQILGTALAIKMVAYVFVAPVATALVAALPRRAVLVGSDVLRLAVALCLPAVTEVWQVFVLVFVLQAASATFTPTFQSVIPDVLTDEDDYTEALSLSRLAGDLEQVVSPTLAAAMLVFVSSSTLFYGTAVGFAGSAALVLSVVIPRVAAPEVGPTVAGGAPATFWRRVIRGAALFVATPALRPVLALNLVVATGGAFVIVQTVVVVRSVFGLPESAVAWVLGANGLGSMAAALLLPRVLRVVAERRVMLVGAAGVTVATALIPAALSIADPAWGVAGVCILWVVIGLAWASAETPVARIIRRSVGRPDLPAVFAAQFSLSHACWLVTYPLVGWLGSASLTLTAAVLAVIAGAATVVAAVAWPRRATSVAALRITAE</sequence>
<evidence type="ECO:0000256" key="2">
    <source>
        <dbReference type="ARBA" id="ARBA00022475"/>
    </source>
</evidence>
<evidence type="ECO:0000256" key="1">
    <source>
        <dbReference type="ARBA" id="ARBA00004651"/>
    </source>
</evidence>
<evidence type="ECO:0000256" key="5">
    <source>
        <dbReference type="ARBA" id="ARBA00023136"/>
    </source>
</evidence>
<feature type="transmembrane region" description="Helical" evidence="6">
    <location>
        <begin position="259"/>
        <end position="278"/>
    </location>
</feature>
<name>A0ABX8SHI5_9ACTN</name>
<dbReference type="PANTHER" id="PTHR23513:SF6">
    <property type="entry name" value="MAJOR FACILITATOR SUPERFAMILY ASSOCIATED DOMAIN-CONTAINING PROTEIN"/>
    <property type="match status" value="1"/>
</dbReference>